<evidence type="ECO:0000313" key="1">
    <source>
        <dbReference type="EMBL" id="MEB3345610.1"/>
    </source>
</evidence>
<reference evidence="1 2" key="1">
    <citation type="journal article" date="2013" name="Int. J. Syst. Evol. Microbiol.">
        <title>Aquimarina gracilis sp. nov., isolated from the gut microflora of a mussel, Mytilus coruscus, and emended description of Aquimarina spongiae.</title>
        <authorList>
            <person name="Park S.C."/>
            <person name="Choe H.N."/>
            <person name="Baik K.S."/>
            <person name="Seong C.N."/>
        </authorList>
    </citation>
    <scope>NUCLEOTIDE SEQUENCE [LARGE SCALE GENOMIC DNA]</scope>
    <source>
        <strain evidence="1 2">PSC32</strain>
    </source>
</reference>
<organism evidence="1 2">
    <name type="scientific">Aquimarina gracilis</name>
    <dbReference type="NCBI Taxonomy" id="874422"/>
    <lineage>
        <taxon>Bacteria</taxon>
        <taxon>Pseudomonadati</taxon>
        <taxon>Bacteroidota</taxon>
        <taxon>Flavobacteriia</taxon>
        <taxon>Flavobacteriales</taxon>
        <taxon>Flavobacteriaceae</taxon>
        <taxon>Aquimarina</taxon>
    </lineage>
</organism>
<dbReference type="RefSeq" id="WP_324179642.1">
    <property type="nucleotide sequence ID" value="NZ_BAABAW010000021.1"/>
</dbReference>
<gene>
    <name evidence="1" type="ORF">U6A24_09075</name>
</gene>
<name>A0ABU5ZUQ2_9FLAO</name>
<accession>A0ABU5ZUQ2</accession>
<comment type="caution">
    <text evidence="1">The sequence shown here is derived from an EMBL/GenBank/DDBJ whole genome shotgun (WGS) entry which is preliminary data.</text>
</comment>
<dbReference type="Proteomes" id="UP001327027">
    <property type="component" value="Unassembled WGS sequence"/>
</dbReference>
<protein>
    <submittedName>
        <fullName evidence="1">Uncharacterized protein</fullName>
    </submittedName>
</protein>
<sequence>MTLNELHIKLQELGVSEEEYYLHGLYGSTNDNDKLALSISKGKYNYQYEIYFRERGEKRTIKSFSSENEACDYLLREFKEIKLNEQIRKSTTSKQ</sequence>
<proteinExistence type="predicted"/>
<evidence type="ECO:0000313" key="2">
    <source>
        <dbReference type="Proteomes" id="UP001327027"/>
    </source>
</evidence>
<dbReference type="EMBL" id="JAYKLX010000004">
    <property type="protein sequence ID" value="MEB3345610.1"/>
    <property type="molecule type" value="Genomic_DNA"/>
</dbReference>
<keyword evidence="2" id="KW-1185">Reference proteome</keyword>